<keyword evidence="7" id="KW-1185">Reference proteome</keyword>
<dbReference type="InterPro" id="IPR001969">
    <property type="entry name" value="Aspartic_peptidase_AS"/>
</dbReference>
<organism evidence="6 7">
    <name type="scientific">Stereocaulon virgatum</name>
    <dbReference type="NCBI Taxonomy" id="373712"/>
    <lineage>
        <taxon>Eukaryota</taxon>
        <taxon>Fungi</taxon>
        <taxon>Dikarya</taxon>
        <taxon>Ascomycota</taxon>
        <taxon>Pezizomycotina</taxon>
        <taxon>Lecanoromycetes</taxon>
        <taxon>OSLEUM clade</taxon>
        <taxon>Lecanoromycetidae</taxon>
        <taxon>Lecanorales</taxon>
        <taxon>Lecanorineae</taxon>
        <taxon>Stereocaulaceae</taxon>
        <taxon>Stereocaulon</taxon>
    </lineage>
</organism>
<feature type="signal peptide" evidence="4">
    <location>
        <begin position="1"/>
        <end position="28"/>
    </location>
</feature>
<dbReference type="SUPFAM" id="SSF50630">
    <property type="entry name" value="Acid proteases"/>
    <property type="match status" value="1"/>
</dbReference>
<dbReference type="Pfam" id="PF00026">
    <property type="entry name" value="Asp"/>
    <property type="match status" value="1"/>
</dbReference>
<comment type="similarity">
    <text evidence="1 3">Belongs to the peptidase A1 family.</text>
</comment>
<dbReference type="PROSITE" id="PS51767">
    <property type="entry name" value="PEPTIDASE_A1"/>
    <property type="match status" value="1"/>
</dbReference>
<sequence>MPYPLIPGLLLTTFLYFHSCKVWGSVAAQPPPIIGEAIQVSGPNDPGTVPGTNISYARPTGGSSEAVTEYTPASWWLAKVLINGQTFNLAVDTGSADLWVYGPRWTLAPGVGSLTTSRPAHTTYDCIRGATSNCSTIGTFNITYTYGFGASGKVISDTVNISNNIVSNMGVGVAAQAGQIALDAAPSPDGFLGLAFQALSRTDPPQPTFMERLMSKLPQPIFTVDFIPQPGGNNVAEIDFGYINPNKINGNLYTAPINNSTGFWLVENVTFVVGDLAKPGSLAVPESFSQSMIFDTGGSSLIDVNPIVAASYYSGVPGAYNITTPTQISWYFDCNATLPDLTLRIGNGTAVYPASQLKYQLGAGSCAGPIGSWATLKGGPGNLGAALFANYFVVFNQAVPEIQYAQSLAALEGAAAQRATTQPRRALAVDERKADVDENRAGDLMMLAENVV</sequence>
<protein>
    <recommendedName>
        <fullName evidence="5">Peptidase A1 domain-containing protein</fullName>
    </recommendedName>
</protein>
<evidence type="ECO:0000256" key="2">
    <source>
        <dbReference type="ARBA" id="ARBA00022750"/>
    </source>
</evidence>
<dbReference type="PROSITE" id="PS00141">
    <property type="entry name" value="ASP_PROTEASE"/>
    <property type="match status" value="1"/>
</dbReference>
<name>A0ABR4AXP1_9LECA</name>
<accession>A0ABR4AXP1</accession>
<comment type="caution">
    <text evidence="6">The sequence shown here is derived from an EMBL/GenBank/DDBJ whole genome shotgun (WGS) entry which is preliminary data.</text>
</comment>
<dbReference type="InterPro" id="IPR001461">
    <property type="entry name" value="Aspartic_peptidase_A1"/>
</dbReference>
<dbReference type="InterPro" id="IPR021109">
    <property type="entry name" value="Peptidase_aspartic_dom_sf"/>
</dbReference>
<dbReference type="InterPro" id="IPR033121">
    <property type="entry name" value="PEPTIDASE_A1"/>
</dbReference>
<gene>
    <name evidence="6" type="ORF">N7G274_000144</name>
</gene>
<evidence type="ECO:0000256" key="4">
    <source>
        <dbReference type="SAM" id="SignalP"/>
    </source>
</evidence>
<dbReference type="Gene3D" id="2.40.70.10">
    <property type="entry name" value="Acid Proteases"/>
    <property type="match status" value="2"/>
</dbReference>
<reference evidence="6 7" key="1">
    <citation type="submission" date="2024-09" db="EMBL/GenBank/DDBJ databases">
        <title>Rethinking Asexuality: The Enigmatic Case of Functional Sexual Genes in Lepraria (Stereocaulaceae).</title>
        <authorList>
            <person name="Doellman M."/>
            <person name="Sun Y."/>
            <person name="Barcenas-Pena A."/>
            <person name="Lumbsch H.T."/>
            <person name="Grewe F."/>
        </authorList>
    </citation>
    <scope>NUCLEOTIDE SEQUENCE [LARGE SCALE GENOMIC DNA]</scope>
    <source>
        <strain evidence="6 7">Mercado 3170</strain>
    </source>
</reference>
<keyword evidence="3" id="KW-0645">Protease</keyword>
<evidence type="ECO:0000313" key="6">
    <source>
        <dbReference type="EMBL" id="KAL2048233.1"/>
    </source>
</evidence>
<dbReference type="PRINTS" id="PR00792">
    <property type="entry name" value="PEPSIN"/>
</dbReference>
<evidence type="ECO:0000256" key="1">
    <source>
        <dbReference type="ARBA" id="ARBA00007447"/>
    </source>
</evidence>
<keyword evidence="4" id="KW-0732">Signal</keyword>
<keyword evidence="3" id="KW-0378">Hydrolase</keyword>
<feature type="domain" description="Peptidase A1" evidence="5">
    <location>
        <begin position="76"/>
        <end position="405"/>
    </location>
</feature>
<evidence type="ECO:0000259" key="5">
    <source>
        <dbReference type="PROSITE" id="PS51767"/>
    </source>
</evidence>
<dbReference type="EMBL" id="JBEFKJ010000001">
    <property type="protein sequence ID" value="KAL2048233.1"/>
    <property type="molecule type" value="Genomic_DNA"/>
</dbReference>
<evidence type="ECO:0000256" key="3">
    <source>
        <dbReference type="RuleBase" id="RU000454"/>
    </source>
</evidence>
<proteinExistence type="inferred from homology"/>
<dbReference type="PANTHER" id="PTHR47966">
    <property type="entry name" value="BETA-SITE APP-CLEAVING ENZYME, ISOFORM A-RELATED"/>
    <property type="match status" value="1"/>
</dbReference>
<keyword evidence="2 3" id="KW-0064">Aspartyl protease</keyword>
<feature type="chain" id="PRO_5045949468" description="Peptidase A1 domain-containing protein" evidence="4">
    <location>
        <begin position="29"/>
        <end position="452"/>
    </location>
</feature>
<evidence type="ECO:0000313" key="7">
    <source>
        <dbReference type="Proteomes" id="UP001590950"/>
    </source>
</evidence>
<dbReference type="PANTHER" id="PTHR47966:SF1">
    <property type="entry name" value="ASPARTYL PROTEINASE"/>
    <property type="match status" value="1"/>
</dbReference>
<dbReference type="Proteomes" id="UP001590950">
    <property type="component" value="Unassembled WGS sequence"/>
</dbReference>